<evidence type="ECO:0000313" key="2">
    <source>
        <dbReference type="Proteomes" id="UP000027138"/>
    </source>
</evidence>
<dbReference type="Proteomes" id="UP000027138">
    <property type="component" value="Unassembled WGS sequence"/>
</dbReference>
<protein>
    <submittedName>
        <fullName evidence="1">Uncharacterized protein</fullName>
    </submittedName>
</protein>
<keyword evidence="2" id="KW-1185">Reference proteome</keyword>
<proteinExistence type="predicted"/>
<organism evidence="1 2">
    <name type="scientific">Jatropha curcas</name>
    <name type="common">Barbados nut</name>
    <dbReference type="NCBI Taxonomy" id="180498"/>
    <lineage>
        <taxon>Eukaryota</taxon>
        <taxon>Viridiplantae</taxon>
        <taxon>Streptophyta</taxon>
        <taxon>Embryophyta</taxon>
        <taxon>Tracheophyta</taxon>
        <taxon>Spermatophyta</taxon>
        <taxon>Magnoliopsida</taxon>
        <taxon>eudicotyledons</taxon>
        <taxon>Gunneridae</taxon>
        <taxon>Pentapetalae</taxon>
        <taxon>rosids</taxon>
        <taxon>fabids</taxon>
        <taxon>Malpighiales</taxon>
        <taxon>Euphorbiaceae</taxon>
        <taxon>Crotonoideae</taxon>
        <taxon>Jatropheae</taxon>
        <taxon>Jatropha</taxon>
    </lineage>
</organism>
<accession>A0A067L7W1</accession>
<dbReference type="AlphaFoldDB" id="A0A067L7W1"/>
<evidence type="ECO:0000313" key="1">
    <source>
        <dbReference type="EMBL" id="KDP43308.1"/>
    </source>
</evidence>
<name>A0A067L7W1_JATCU</name>
<sequence>MGHSTEVHEISLVIIIVASSQIWAIDKSDIGMDDRIQWCDPKLALATVPKPAVPIPVPEKLEPEPNRKSPVPVPVWNRPVPIPVPVPIRLQNRRFRSVFRRIA</sequence>
<dbReference type="EMBL" id="KK914276">
    <property type="protein sequence ID" value="KDP43308.1"/>
    <property type="molecule type" value="Genomic_DNA"/>
</dbReference>
<reference evidence="1 2" key="1">
    <citation type="journal article" date="2014" name="PLoS ONE">
        <title>Global Analysis of Gene Expression Profiles in Physic Nut (Jatropha curcas L.) Seedlings Exposed to Salt Stress.</title>
        <authorList>
            <person name="Zhang L."/>
            <person name="Zhang C."/>
            <person name="Wu P."/>
            <person name="Chen Y."/>
            <person name="Li M."/>
            <person name="Jiang H."/>
            <person name="Wu G."/>
        </authorList>
    </citation>
    <scope>NUCLEOTIDE SEQUENCE [LARGE SCALE GENOMIC DNA]</scope>
    <source>
        <strain evidence="2">cv. GZQX0401</strain>
        <tissue evidence="1">Young leaves</tissue>
    </source>
</reference>
<gene>
    <name evidence="1" type="ORF">JCGZ_24229</name>
</gene>